<gene>
    <name evidence="2" type="ORF">Tco_0988989</name>
</gene>
<dbReference type="EMBL" id="BQNB010016631">
    <property type="protein sequence ID" value="GJT53935.1"/>
    <property type="molecule type" value="Genomic_DNA"/>
</dbReference>
<comment type="caution">
    <text evidence="2">The sequence shown here is derived from an EMBL/GenBank/DDBJ whole genome shotgun (WGS) entry which is preliminary data.</text>
</comment>
<accession>A0ABQ5ESH5</accession>
<organism evidence="2 3">
    <name type="scientific">Tanacetum coccineum</name>
    <dbReference type="NCBI Taxonomy" id="301880"/>
    <lineage>
        <taxon>Eukaryota</taxon>
        <taxon>Viridiplantae</taxon>
        <taxon>Streptophyta</taxon>
        <taxon>Embryophyta</taxon>
        <taxon>Tracheophyta</taxon>
        <taxon>Spermatophyta</taxon>
        <taxon>Magnoliopsida</taxon>
        <taxon>eudicotyledons</taxon>
        <taxon>Gunneridae</taxon>
        <taxon>Pentapetalae</taxon>
        <taxon>asterids</taxon>
        <taxon>campanulids</taxon>
        <taxon>Asterales</taxon>
        <taxon>Asteraceae</taxon>
        <taxon>Asteroideae</taxon>
        <taxon>Anthemideae</taxon>
        <taxon>Anthemidinae</taxon>
        <taxon>Tanacetum</taxon>
    </lineage>
</organism>
<proteinExistence type="predicted"/>
<protein>
    <submittedName>
        <fullName evidence="2">Uncharacterized protein</fullName>
    </submittedName>
</protein>
<dbReference type="Proteomes" id="UP001151760">
    <property type="component" value="Unassembled WGS sequence"/>
</dbReference>
<reference evidence="2" key="1">
    <citation type="journal article" date="2022" name="Int. J. Mol. Sci.">
        <title>Draft Genome of Tanacetum Coccineum: Genomic Comparison of Closely Related Tanacetum-Family Plants.</title>
        <authorList>
            <person name="Yamashiro T."/>
            <person name="Shiraishi A."/>
            <person name="Nakayama K."/>
            <person name="Satake H."/>
        </authorList>
    </citation>
    <scope>NUCLEOTIDE SEQUENCE</scope>
</reference>
<feature type="region of interest" description="Disordered" evidence="1">
    <location>
        <begin position="106"/>
        <end position="128"/>
    </location>
</feature>
<sequence length="291" mass="33104">MIKKCSNPTSVISDETIANPNAQIVRDDMVRVQVPRCMAWLNYDKHVDSLSTMDNKVGITSPESTIQTLPSIEEYTPPVTYPGEVEKTLVTPIEVEPLNKTKLEEIGLNGNHNTPFSSREVPSFDEPEPQPLLNSQSLDVILGDVIGPEPPIKPHGLNSSRMKVVDYLTTQTPPSPHVENSHPKEMFDDDWGLESKEVSPLGEELILFDRPNKVERDRILEAHHLESILQQQISQRMTPSHHNVVFVFDYKLYLMRRSLEVLRKLHWMMLGGRFNQLSHISSPLLSKPVEY</sequence>
<name>A0ABQ5ESH5_9ASTR</name>
<evidence type="ECO:0000313" key="3">
    <source>
        <dbReference type="Proteomes" id="UP001151760"/>
    </source>
</evidence>
<evidence type="ECO:0000256" key="1">
    <source>
        <dbReference type="SAM" id="MobiDB-lite"/>
    </source>
</evidence>
<keyword evidence="3" id="KW-1185">Reference proteome</keyword>
<reference evidence="2" key="2">
    <citation type="submission" date="2022-01" db="EMBL/GenBank/DDBJ databases">
        <authorList>
            <person name="Yamashiro T."/>
            <person name="Shiraishi A."/>
            <person name="Satake H."/>
            <person name="Nakayama K."/>
        </authorList>
    </citation>
    <scope>NUCLEOTIDE SEQUENCE</scope>
</reference>
<evidence type="ECO:0000313" key="2">
    <source>
        <dbReference type="EMBL" id="GJT53935.1"/>
    </source>
</evidence>